<reference evidence="1 2" key="1">
    <citation type="submission" date="2019-04" db="EMBL/GenBank/DDBJ databases">
        <title>Kribbella sp. NEAU-THZ 27 nov., a novel actinomycete isolated from soil.</title>
        <authorList>
            <person name="Duan L."/>
        </authorList>
    </citation>
    <scope>NUCLEOTIDE SEQUENCE [LARGE SCALE GENOMIC DNA]</scope>
    <source>
        <strain evidence="2">NEAU-THZ27</strain>
    </source>
</reference>
<evidence type="ECO:0000313" key="2">
    <source>
        <dbReference type="Proteomes" id="UP000305836"/>
    </source>
</evidence>
<dbReference type="OrthoDB" id="3823317at2"/>
<organism evidence="1 2">
    <name type="scientific">Kribbella jiaozuonensis</name>
    <dbReference type="NCBI Taxonomy" id="2575441"/>
    <lineage>
        <taxon>Bacteria</taxon>
        <taxon>Bacillati</taxon>
        <taxon>Actinomycetota</taxon>
        <taxon>Actinomycetes</taxon>
        <taxon>Propionibacteriales</taxon>
        <taxon>Kribbellaceae</taxon>
        <taxon>Kribbella</taxon>
    </lineage>
</organism>
<comment type="caution">
    <text evidence="1">The sequence shown here is derived from an EMBL/GenBank/DDBJ whole genome shotgun (WGS) entry which is preliminary data.</text>
</comment>
<dbReference type="Gene3D" id="2.40.160.20">
    <property type="match status" value="1"/>
</dbReference>
<dbReference type="EMBL" id="SZPZ01000001">
    <property type="protein sequence ID" value="TKK81921.1"/>
    <property type="molecule type" value="Genomic_DNA"/>
</dbReference>
<dbReference type="AlphaFoldDB" id="A0A4U3M078"/>
<protein>
    <submittedName>
        <fullName evidence="1">DUF3237 domain-containing protein</fullName>
    </submittedName>
</protein>
<sequence>MSSGGAAGRWILKLEHLCDVEWRYDLVETIEPSAAGDGLLYGQGSAAFEGRLSGTARWSNNPRLQGGYAHPDARGMVDVGDGGFVMFRLTGLSNLADGSGLHVLTFQTDHEPHRWLNHVLAVGEGAIDVQRAALSMRYYSCEVDYLPEIPADD</sequence>
<dbReference type="Proteomes" id="UP000305836">
    <property type="component" value="Unassembled WGS sequence"/>
</dbReference>
<name>A0A4U3M078_9ACTN</name>
<keyword evidence="2" id="KW-1185">Reference proteome</keyword>
<gene>
    <name evidence="1" type="ORF">FDA38_03605</name>
</gene>
<evidence type="ECO:0000313" key="1">
    <source>
        <dbReference type="EMBL" id="TKK81921.1"/>
    </source>
</evidence>
<proteinExistence type="predicted"/>
<accession>A0A4U3M078</accession>